<evidence type="ECO:0000313" key="1">
    <source>
        <dbReference type="EMBL" id="KAK9075459.1"/>
    </source>
</evidence>
<gene>
    <name evidence="1" type="ORF">SSX86_003783</name>
</gene>
<organism evidence="1 2">
    <name type="scientific">Deinandra increscens subsp. villosa</name>
    <dbReference type="NCBI Taxonomy" id="3103831"/>
    <lineage>
        <taxon>Eukaryota</taxon>
        <taxon>Viridiplantae</taxon>
        <taxon>Streptophyta</taxon>
        <taxon>Embryophyta</taxon>
        <taxon>Tracheophyta</taxon>
        <taxon>Spermatophyta</taxon>
        <taxon>Magnoliopsida</taxon>
        <taxon>eudicotyledons</taxon>
        <taxon>Gunneridae</taxon>
        <taxon>Pentapetalae</taxon>
        <taxon>asterids</taxon>
        <taxon>campanulids</taxon>
        <taxon>Asterales</taxon>
        <taxon>Asteraceae</taxon>
        <taxon>Asteroideae</taxon>
        <taxon>Heliantheae alliance</taxon>
        <taxon>Madieae</taxon>
        <taxon>Madiinae</taxon>
        <taxon>Deinandra</taxon>
    </lineage>
</organism>
<dbReference type="Proteomes" id="UP001408789">
    <property type="component" value="Unassembled WGS sequence"/>
</dbReference>
<evidence type="ECO:0000313" key="2">
    <source>
        <dbReference type="Proteomes" id="UP001408789"/>
    </source>
</evidence>
<reference evidence="1 2" key="1">
    <citation type="submission" date="2024-04" db="EMBL/GenBank/DDBJ databases">
        <title>The reference genome of an endangered Asteraceae, Deinandra increscens subsp. villosa, native to the Central Coast of California.</title>
        <authorList>
            <person name="Guilliams M."/>
            <person name="Hasenstab-Lehman K."/>
            <person name="Meyer R."/>
            <person name="Mcevoy S."/>
        </authorList>
    </citation>
    <scope>NUCLEOTIDE SEQUENCE [LARGE SCALE GENOMIC DNA]</scope>
    <source>
        <tissue evidence="1">Leaf</tissue>
    </source>
</reference>
<keyword evidence="2" id="KW-1185">Reference proteome</keyword>
<sequence length="93" mass="10082">MLAAKRVVVESPLLKELLLDVLSDTITEAHATKNLGNLNANGAGSNARSYAGAVKDGIEMDSDHVHVSGMPSEFKRYVEDWALPKQYAKNDVV</sequence>
<accession>A0AAP0DQN7</accession>
<name>A0AAP0DQN7_9ASTR</name>
<dbReference type="AlphaFoldDB" id="A0AAP0DQN7"/>
<protein>
    <submittedName>
        <fullName evidence="1">Uncharacterized protein</fullName>
    </submittedName>
</protein>
<dbReference type="EMBL" id="JBCNJP010000007">
    <property type="protein sequence ID" value="KAK9075459.1"/>
    <property type="molecule type" value="Genomic_DNA"/>
</dbReference>
<proteinExistence type="predicted"/>
<comment type="caution">
    <text evidence="1">The sequence shown here is derived from an EMBL/GenBank/DDBJ whole genome shotgun (WGS) entry which is preliminary data.</text>
</comment>